<evidence type="ECO:0000256" key="2">
    <source>
        <dbReference type="SAM" id="Coils"/>
    </source>
</evidence>
<sequence>MNEKNDSGGACKVGNCSILAQDKGSKNKRKLDDPSFETPVILPLSMSELPPEIFRYPMVGPLEVGSSIGSLSQDLVPADWDDPVACQLEELLLSSLHTVFWNAIKKIVECGFKEDVAEKAISRHPLYQGGKDLVSNVVNDALASLKEGIEGDISSYLFKDLQQLVVYTMLEMISVLREVKPCLSIAEAMWWLLMFDLNIPVACEVEGDILCNLGCMEVSGESSSDSNPKSRSETQNRETVIPISNEPNVSKPSFSSQNYHPEALKFGSFPNLPKPKSSHASEGLSPDIELLGSMSASRDNVSITYNSKEKSVTSRKGRSKTELAALRKKSLNMEISRMAYCKAVHRKNSSSKIVMEAGALADESHHVSTKSFPGDSSTLPTEGTKSAVPTTNTGYAPSLSSENKPVSKSEGGTSKSSKTPEHSVEKKPAPKAEGSSSMSSKPIDYYAGIPYNESLGKYIPRDEKDDLILKLVPRIEDLQNELDSWTQWANQKVKQAAHRLSKDRTELKSLRQEKEEAEQLKREKQIMEENTMKMLSEMEFALNNASSRVEDANSTVQKLEEEHSMLKMEMEAAKSQATASAASCREALEREQKALKDVQSWERQRSLLQEELALEKQKAAELQRKVGKAKNIYSQTEMTWKEARMAKEKVLSHAASIRKERERLEAEAKVEKDKIKLKAEKDMQKYGEEIKTLESKLSELKTKLDSSKIAALRGGIDGGNGQCSSVNEGNHIPSISKGVVDIEDYSGSRGLKQERECVMCLSEEKMVVFLPCLHQVLCVKCNELHEKQRMKDCPACRTLIDYRICARFAKPQSIAL</sequence>
<feature type="region of interest" description="Disordered" evidence="3">
    <location>
        <begin position="219"/>
        <end position="255"/>
    </location>
</feature>
<dbReference type="InterPro" id="IPR013083">
    <property type="entry name" value="Znf_RING/FYVE/PHD"/>
</dbReference>
<evidence type="ECO:0000313" key="6">
    <source>
        <dbReference type="Proteomes" id="UP001165190"/>
    </source>
</evidence>
<dbReference type="InterPro" id="IPR001841">
    <property type="entry name" value="Znf_RING"/>
</dbReference>
<dbReference type="Pfam" id="PF13920">
    <property type="entry name" value="zf-C3HC4_3"/>
    <property type="match status" value="1"/>
</dbReference>
<dbReference type="InterPro" id="IPR046934">
    <property type="entry name" value="PIR2-like"/>
</dbReference>
<dbReference type="SUPFAM" id="SSF57850">
    <property type="entry name" value="RING/U-box"/>
    <property type="match status" value="1"/>
</dbReference>
<feature type="coiled-coil region" evidence="2">
    <location>
        <begin position="493"/>
        <end position="710"/>
    </location>
</feature>
<dbReference type="AlphaFoldDB" id="A0A9W7H4R7"/>
<dbReference type="PANTHER" id="PTHR46405:SF4">
    <property type="entry name" value="E3 UBIQUITIN-PROTEIN LIGASE RF298-RELATED"/>
    <property type="match status" value="1"/>
</dbReference>
<keyword evidence="1" id="KW-0479">Metal-binding</keyword>
<feature type="compositionally biased region" description="Polar residues" evidence="3">
    <location>
        <begin position="369"/>
        <end position="406"/>
    </location>
</feature>
<dbReference type="PANTHER" id="PTHR46405">
    <property type="entry name" value="OS05G0141500 PROTEIN"/>
    <property type="match status" value="1"/>
</dbReference>
<feature type="compositionally biased region" description="Low complexity" evidence="3">
    <location>
        <begin position="408"/>
        <end position="417"/>
    </location>
</feature>
<dbReference type="Proteomes" id="UP001165190">
    <property type="component" value="Unassembled WGS sequence"/>
</dbReference>
<protein>
    <recommendedName>
        <fullName evidence="4">RING-type domain-containing protein</fullName>
    </recommendedName>
</protein>
<feature type="region of interest" description="Disordered" evidence="3">
    <location>
        <begin position="365"/>
        <end position="441"/>
    </location>
</feature>
<evidence type="ECO:0000256" key="3">
    <source>
        <dbReference type="SAM" id="MobiDB-lite"/>
    </source>
</evidence>
<dbReference type="Pfam" id="PF20235">
    <property type="entry name" value="PIR2-like_helical"/>
    <property type="match status" value="1"/>
</dbReference>
<dbReference type="OrthoDB" id="774873at2759"/>
<dbReference type="EMBL" id="BSYR01000006">
    <property type="protein sequence ID" value="GMI69385.1"/>
    <property type="molecule type" value="Genomic_DNA"/>
</dbReference>
<dbReference type="Gene3D" id="3.30.40.10">
    <property type="entry name" value="Zinc/RING finger domain, C3HC4 (zinc finger)"/>
    <property type="match status" value="1"/>
</dbReference>
<proteinExistence type="predicted"/>
<reference evidence="5" key="1">
    <citation type="submission" date="2023-05" db="EMBL/GenBank/DDBJ databases">
        <title>Genome and transcriptome analyses reveal genes involved in the formation of fine ridges on petal epidermal cells in Hibiscus trionum.</title>
        <authorList>
            <person name="Koshimizu S."/>
            <person name="Masuda S."/>
            <person name="Ishii T."/>
            <person name="Shirasu K."/>
            <person name="Hoshino A."/>
            <person name="Arita M."/>
        </authorList>
    </citation>
    <scope>NUCLEOTIDE SEQUENCE</scope>
    <source>
        <strain evidence="5">Hamamatsu line</strain>
    </source>
</reference>
<feature type="compositionally biased region" description="Polar residues" evidence="3">
    <location>
        <begin position="245"/>
        <end position="255"/>
    </location>
</feature>
<dbReference type="GO" id="GO:0008270">
    <property type="term" value="F:zinc ion binding"/>
    <property type="evidence" value="ECO:0007669"/>
    <property type="project" value="UniProtKB-KW"/>
</dbReference>
<evidence type="ECO:0000256" key="1">
    <source>
        <dbReference type="PROSITE-ProRule" id="PRU00175"/>
    </source>
</evidence>
<feature type="compositionally biased region" description="Basic and acidic residues" evidence="3">
    <location>
        <begin position="418"/>
        <end position="430"/>
    </location>
</feature>
<keyword evidence="1" id="KW-0863">Zinc-finger</keyword>
<dbReference type="PROSITE" id="PS50089">
    <property type="entry name" value="ZF_RING_2"/>
    <property type="match status" value="1"/>
</dbReference>
<keyword evidence="6" id="KW-1185">Reference proteome</keyword>
<feature type="domain" description="RING-type" evidence="4">
    <location>
        <begin position="757"/>
        <end position="797"/>
    </location>
</feature>
<keyword evidence="1" id="KW-0862">Zinc</keyword>
<name>A0A9W7H4R7_HIBTR</name>
<accession>A0A9W7H4R7</accession>
<gene>
    <name evidence="5" type="ORF">HRI_000607800</name>
</gene>
<comment type="caution">
    <text evidence="5">The sequence shown here is derived from an EMBL/GenBank/DDBJ whole genome shotgun (WGS) entry which is preliminary data.</text>
</comment>
<organism evidence="5 6">
    <name type="scientific">Hibiscus trionum</name>
    <name type="common">Flower of an hour</name>
    <dbReference type="NCBI Taxonomy" id="183268"/>
    <lineage>
        <taxon>Eukaryota</taxon>
        <taxon>Viridiplantae</taxon>
        <taxon>Streptophyta</taxon>
        <taxon>Embryophyta</taxon>
        <taxon>Tracheophyta</taxon>
        <taxon>Spermatophyta</taxon>
        <taxon>Magnoliopsida</taxon>
        <taxon>eudicotyledons</taxon>
        <taxon>Gunneridae</taxon>
        <taxon>Pentapetalae</taxon>
        <taxon>rosids</taxon>
        <taxon>malvids</taxon>
        <taxon>Malvales</taxon>
        <taxon>Malvaceae</taxon>
        <taxon>Malvoideae</taxon>
        <taxon>Hibiscus</taxon>
    </lineage>
</organism>
<evidence type="ECO:0000313" key="5">
    <source>
        <dbReference type="EMBL" id="GMI69385.1"/>
    </source>
</evidence>
<dbReference type="InterPro" id="IPR046527">
    <property type="entry name" value="PIR2-like_helical"/>
</dbReference>
<evidence type="ECO:0000259" key="4">
    <source>
        <dbReference type="PROSITE" id="PS50089"/>
    </source>
</evidence>
<keyword evidence="2" id="KW-0175">Coiled coil</keyword>
<dbReference type="CDD" id="cd23128">
    <property type="entry name" value="RING-HC_MIP1-like"/>
    <property type="match status" value="1"/>
</dbReference>